<protein>
    <recommendedName>
        <fullName evidence="3">C2H2-type domain-containing protein</fullName>
    </recommendedName>
</protein>
<reference evidence="4" key="1">
    <citation type="submission" date="2022-11" db="EMBL/GenBank/DDBJ databases">
        <authorList>
            <person name="Kikuchi T."/>
        </authorList>
    </citation>
    <scope>NUCLEOTIDE SEQUENCE</scope>
    <source>
        <strain evidence="4">PS1010</strain>
    </source>
</reference>
<comment type="caution">
    <text evidence="4">The sequence shown here is derived from an EMBL/GenBank/DDBJ whole genome shotgun (WGS) entry which is preliminary data.</text>
</comment>
<keyword evidence="1" id="KW-0479">Metal-binding</keyword>
<dbReference type="Proteomes" id="UP001152747">
    <property type="component" value="Unassembled WGS sequence"/>
</dbReference>
<dbReference type="GO" id="GO:0008270">
    <property type="term" value="F:zinc ion binding"/>
    <property type="evidence" value="ECO:0007669"/>
    <property type="project" value="UniProtKB-KW"/>
</dbReference>
<evidence type="ECO:0000256" key="2">
    <source>
        <dbReference type="SAM" id="MobiDB-lite"/>
    </source>
</evidence>
<dbReference type="AlphaFoldDB" id="A0A9P1I9Q9"/>
<keyword evidence="1" id="KW-0863">Zinc-finger</keyword>
<dbReference type="PROSITE" id="PS50157">
    <property type="entry name" value="ZINC_FINGER_C2H2_2"/>
    <property type="match status" value="1"/>
</dbReference>
<dbReference type="EMBL" id="CANHGI010000002">
    <property type="protein sequence ID" value="CAI5440911.1"/>
    <property type="molecule type" value="Genomic_DNA"/>
</dbReference>
<proteinExistence type="predicted"/>
<dbReference type="InterPro" id="IPR013087">
    <property type="entry name" value="Znf_C2H2_type"/>
</dbReference>
<organism evidence="4 5">
    <name type="scientific">Caenorhabditis angaria</name>
    <dbReference type="NCBI Taxonomy" id="860376"/>
    <lineage>
        <taxon>Eukaryota</taxon>
        <taxon>Metazoa</taxon>
        <taxon>Ecdysozoa</taxon>
        <taxon>Nematoda</taxon>
        <taxon>Chromadorea</taxon>
        <taxon>Rhabditida</taxon>
        <taxon>Rhabditina</taxon>
        <taxon>Rhabditomorpha</taxon>
        <taxon>Rhabditoidea</taxon>
        <taxon>Rhabditidae</taxon>
        <taxon>Peloderinae</taxon>
        <taxon>Caenorhabditis</taxon>
    </lineage>
</organism>
<keyword evidence="1" id="KW-0862">Zinc</keyword>
<feature type="domain" description="C2H2-type" evidence="3">
    <location>
        <begin position="122"/>
        <end position="150"/>
    </location>
</feature>
<evidence type="ECO:0000313" key="5">
    <source>
        <dbReference type="Proteomes" id="UP001152747"/>
    </source>
</evidence>
<accession>A0A9P1I9Q9</accession>
<evidence type="ECO:0000259" key="3">
    <source>
        <dbReference type="PROSITE" id="PS50157"/>
    </source>
</evidence>
<gene>
    <name evidence="4" type="ORF">CAMP_LOCUS3548</name>
</gene>
<sequence length="167" mass="19265">MNKTLDMKKPRSKKLEEKKNAQKQYKMLMNFMKIYESQQVNNGQFLTIEDNNRPELQVTPKLSNIRMKSMILPQSESLAPARRRAVSRHADSNTEIRDSGLVSHPDCAEIVIAFRNHKTGVYQCNTCPKKENTKEEIENHHKSVHVGEYTSTKSRSTRRSLGLPPKL</sequence>
<feature type="region of interest" description="Disordered" evidence="2">
    <location>
        <begin position="133"/>
        <end position="167"/>
    </location>
</feature>
<keyword evidence="5" id="KW-1185">Reference proteome</keyword>
<evidence type="ECO:0000256" key="1">
    <source>
        <dbReference type="PROSITE-ProRule" id="PRU00042"/>
    </source>
</evidence>
<evidence type="ECO:0000313" key="4">
    <source>
        <dbReference type="EMBL" id="CAI5440911.1"/>
    </source>
</evidence>
<name>A0A9P1I9Q9_9PELO</name>